<dbReference type="HOGENOM" id="CLU_1939435_0_0_1"/>
<accession>G4T8X3</accession>
<keyword evidence="2" id="KW-1185">Reference proteome</keyword>
<sequence>MRSKLAPKVLRLPKSQVSPTQIIQPIQNTNVRLTVAQTLSIRLGQPITANPSCLHGLSARRNQTSSPITLREPTPSERIMAFQGMKNGASQLEPPSNLRVVDIEDWDRRLFKRMAPAVRKRVQRTYFGEK</sequence>
<dbReference type="InParanoid" id="G4T8X3"/>
<protein>
    <submittedName>
        <fullName evidence="1">Uncharacterized protein</fullName>
    </submittedName>
</protein>
<dbReference type="AlphaFoldDB" id="G4T8X3"/>
<comment type="caution">
    <text evidence="1">The sequence shown here is derived from an EMBL/GenBank/DDBJ whole genome shotgun (WGS) entry which is preliminary data.</text>
</comment>
<proteinExistence type="predicted"/>
<dbReference type="Proteomes" id="UP000007148">
    <property type="component" value="Unassembled WGS sequence"/>
</dbReference>
<name>G4T8X3_SERID</name>
<reference evidence="1 2" key="1">
    <citation type="journal article" date="2011" name="PLoS Pathog.">
        <title>Endophytic Life Strategies Decoded by Genome and Transcriptome Analyses of the Mutualistic Root Symbiont Piriformospora indica.</title>
        <authorList>
            <person name="Zuccaro A."/>
            <person name="Lahrmann U."/>
            <person name="Guldener U."/>
            <person name="Langen G."/>
            <person name="Pfiffi S."/>
            <person name="Biedenkopf D."/>
            <person name="Wong P."/>
            <person name="Samans B."/>
            <person name="Grimm C."/>
            <person name="Basiewicz M."/>
            <person name="Murat C."/>
            <person name="Martin F."/>
            <person name="Kogel K.H."/>
        </authorList>
    </citation>
    <scope>NUCLEOTIDE SEQUENCE [LARGE SCALE GENOMIC DNA]</scope>
    <source>
        <strain evidence="1 2">DSM 11827</strain>
    </source>
</reference>
<organism evidence="1 2">
    <name type="scientific">Serendipita indica (strain DSM 11827)</name>
    <name type="common">Root endophyte fungus</name>
    <name type="synonym">Piriformospora indica</name>
    <dbReference type="NCBI Taxonomy" id="1109443"/>
    <lineage>
        <taxon>Eukaryota</taxon>
        <taxon>Fungi</taxon>
        <taxon>Dikarya</taxon>
        <taxon>Basidiomycota</taxon>
        <taxon>Agaricomycotina</taxon>
        <taxon>Agaricomycetes</taxon>
        <taxon>Sebacinales</taxon>
        <taxon>Serendipitaceae</taxon>
        <taxon>Serendipita</taxon>
    </lineage>
</organism>
<dbReference type="EMBL" id="CAFZ01000019">
    <property type="protein sequence ID" value="CCA67786.1"/>
    <property type="molecule type" value="Genomic_DNA"/>
</dbReference>
<evidence type="ECO:0000313" key="1">
    <source>
        <dbReference type="EMBL" id="CCA67786.1"/>
    </source>
</evidence>
<dbReference type="OrthoDB" id="3138284at2759"/>
<evidence type="ECO:0000313" key="2">
    <source>
        <dbReference type="Proteomes" id="UP000007148"/>
    </source>
</evidence>
<gene>
    <name evidence="1" type="ORF">PIIN_01610</name>
</gene>